<evidence type="ECO:0000256" key="1">
    <source>
        <dbReference type="SAM" id="Phobius"/>
    </source>
</evidence>
<keyword evidence="1" id="KW-0472">Membrane</keyword>
<reference evidence="3" key="2">
    <citation type="journal article" date="2010" name="Stand. Genomic Sci.">
        <title>Complete genome sequence of Vulcanisaeta distributa type strain (IC-017T).</title>
        <authorList>
            <person name="Mavromatis K."/>
            <person name="Sikorski J."/>
            <person name="Pabst E."/>
            <person name="Teshima H."/>
            <person name="Lapidus A."/>
            <person name="Lucas S."/>
            <person name="Nolan M."/>
            <person name="Glavina Del Rio T."/>
            <person name="Cheng J."/>
            <person name="Bruce D."/>
            <person name="Goodwin L."/>
            <person name="Pitluck S."/>
            <person name="Liolios K."/>
            <person name="Ivanova N."/>
            <person name="Mikhailova N."/>
            <person name="Pati A."/>
            <person name="Chen A."/>
            <person name="Palaniappan K."/>
            <person name="Land M."/>
            <person name="Hauser L."/>
            <person name="Chang Y."/>
            <person name="Jeffries C."/>
            <person name="Rohde M."/>
            <person name="Spring S."/>
            <person name="Goker M."/>
            <person name="Wirth R."/>
            <person name="Woyke T."/>
            <person name="Bristow J."/>
            <person name="Eisen J."/>
            <person name="Markowitz V."/>
            <person name="Hugenholtz P."/>
            <person name="Klenk H."/>
            <person name="Kyrpides N."/>
        </authorList>
    </citation>
    <scope>NUCLEOTIDE SEQUENCE [LARGE SCALE GENOMIC DNA]</scope>
    <source>
        <strain evidence="3">DSM 14429 / JCM 11212 / NBRC 100878 / IC-017</strain>
    </source>
</reference>
<dbReference type="KEGG" id="vdi:Vdis_1252"/>
<dbReference type="EMBL" id="CP002100">
    <property type="protein sequence ID" value="ADN50638.1"/>
    <property type="molecule type" value="Genomic_DNA"/>
</dbReference>
<feature type="transmembrane region" description="Helical" evidence="1">
    <location>
        <begin position="12"/>
        <end position="34"/>
    </location>
</feature>
<proteinExistence type="predicted"/>
<protein>
    <submittedName>
        <fullName evidence="2">Uncharacterized protein</fullName>
    </submittedName>
</protein>
<dbReference type="AlphaFoldDB" id="E1QRE1"/>
<evidence type="ECO:0000313" key="2">
    <source>
        <dbReference type="EMBL" id="ADN50638.1"/>
    </source>
</evidence>
<keyword evidence="3" id="KW-1185">Reference proteome</keyword>
<dbReference type="Proteomes" id="UP000006681">
    <property type="component" value="Chromosome"/>
</dbReference>
<dbReference type="RefSeq" id="WP_013336363.1">
    <property type="nucleotide sequence ID" value="NC_014537.1"/>
</dbReference>
<accession>E1QRE1</accession>
<gene>
    <name evidence="2" type="ordered locus">Vdis_1252</name>
</gene>
<organism evidence="2 3">
    <name type="scientific">Vulcanisaeta distributa (strain DSM 14429 / JCM 11212 / NBRC 100878 / IC-017)</name>
    <dbReference type="NCBI Taxonomy" id="572478"/>
    <lineage>
        <taxon>Archaea</taxon>
        <taxon>Thermoproteota</taxon>
        <taxon>Thermoprotei</taxon>
        <taxon>Thermoproteales</taxon>
        <taxon>Thermoproteaceae</taxon>
        <taxon>Vulcanisaeta</taxon>
    </lineage>
</organism>
<name>E1QRE1_VULDI</name>
<dbReference type="eggNOG" id="arCOG08358">
    <property type="taxonomic scope" value="Archaea"/>
</dbReference>
<dbReference type="STRING" id="572478.Vdis_1252"/>
<keyword evidence="1" id="KW-0812">Transmembrane</keyword>
<evidence type="ECO:0000313" key="3">
    <source>
        <dbReference type="Proteomes" id="UP000006681"/>
    </source>
</evidence>
<keyword evidence="1" id="KW-1133">Transmembrane helix</keyword>
<dbReference type="HOGENOM" id="CLU_2366391_0_0_2"/>
<sequence length="95" mass="10561">MSMKLRLRYPITVILMIAIITAIFVAMVTANIGLSQSYITPFKVITTKLALIEYFSDSGTGHPVLLIHAYMNGQPIKVHSPLPRGIYTRLVTTRA</sequence>
<dbReference type="GeneID" id="65303249"/>
<reference evidence="2 3" key="1">
    <citation type="journal article" date="2010" name="Stand. Genomic Sci.">
        <title>Complete genome sequence of Vulcanisaeta distributa type strain (IC-017).</title>
        <authorList>
            <person name="Mavromatis K."/>
            <person name="Sikorski J."/>
            <person name="Pabst E."/>
            <person name="Teshima H."/>
            <person name="Lapidus A."/>
            <person name="Lucas S."/>
            <person name="Nolan M."/>
            <person name="Glavina Del Rio T."/>
            <person name="Cheng J.F."/>
            <person name="Bruce D."/>
            <person name="Goodwin L."/>
            <person name="Pitluck S."/>
            <person name="Liolios K."/>
            <person name="Ivanova N."/>
            <person name="Mikhailova N."/>
            <person name="Pati A."/>
            <person name="Chen A."/>
            <person name="Palaniappan K."/>
            <person name="Land M."/>
            <person name="Hauser L."/>
            <person name="Chang Y.J."/>
            <person name="Jeffries C.D."/>
            <person name="Rohde M."/>
            <person name="Spring S."/>
            <person name="Goker M."/>
            <person name="Wirth R."/>
            <person name="Woyke T."/>
            <person name="Bristow J."/>
            <person name="Eisen J.A."/>
            <person name="Markowitz V."/>
            <person name="Hugenholtz P."/>
            <person name="Klenk H.P."/>
            <person name="Kyrpides N.C."/>
        </authorList>
    </citation>
    <scope>NUCLEOTIDE SEQUENCE [LARGE SCALE GENOMIC DNA]</scope>
    <source>
        <strain evidence="3">DSM 14429 / JCM 11212 / NBRC 100878 / IC-017</strain>
    </source>
</reference>